<evidence type="ECO:0000256" key="1">
    <source>
        <dbReference type="SAM" id="Phobius"/>
    </source>
</evidence>
<dbReference type="RefSeq" id="WP_311535998.1">
    <property type="nucleotide sequence ID" value="NZ_JAVRHQ010000025.1"/>
</dbReference>
<reference evidence="2 3" key="1">
    <citation type="submission" date="2023-09" db="EMBL/GenBank/DDBJ databases">
        <authorList>
            <person name="Rey-Velasco X."/>
        </authorList>
    </citation>
    <scope>NUCLEOTIDE SEQUENCE [LARGE SCALE GENOMIC DNA]</scope>
    <source>
        <strain evidence="2 3">F363</strain>
    </source>
</reference>
<protein>
    <recommendedName>
        <fullName evidence="4">Lipoprotein</fullName>
    </recommendedName>
</protein>
<comment type="caution">
    <text evidence="2">The sequence shown here is derived from an EMBL/GenBank/DDBJ whole genome shotgun (WGS) entry which is preliminary data.</text>
</comment>
<sequence>MSQHVLSTGRINNYTSRFLFILLILSTIISCSVPGMANKESYERNHTVYAVDFNPQNLNKIYIYKMEEGDWISIGEVKNGLNAKYSINIVDDHLTVTANQAPMEVPNYKTWLKYAIEELGYSSSSTYDVFETVEEGWIYTIDLKKFPLIEQEQEHRMLMYEIK</sequence>
<organism evidence="2 3">
    <name type="scientific">Autumnicola tepida</name>
    <dbReference type="NCBI Taxonomy" id="3075595"/>
    <lineage>
        <taxon>Bacteria</taxon>
        <taxon>Pseudomonadati</taxon>
        <taxon>Bacteroidota</taxon>
        <taxon>Flavobacteriia</taxon>
        <taxon>Flavobacteriales</taxon>
        <taxon>Flavobacteriaceae</taxon>
        <taxon>Autumnicola</taxon>
    </lineage>
</organism>
<name>A0ABU3CDU0_9FLAO</name>
<dbReference type="EMBL" id="JAVRHQ010000025">
    <property type="protein sequence ID" value="MDT0644382.1"/>
    <property type="molecule type" value="Genomic_DNA"/>
</dbReference>
<keyword evidence="1" id="KW-0812">Transmembrane</keyword>
<feature type="transmembrane region" description="Helical" evidence="1">
    <location>
        <begin position="18"/>
        <end position="37"/>
    </location>
</feature>
<evidence type="ECO:0000313" key="2">
    <source>
        <dbReference type="EMBL" id="MDT0644382.1"/>
    </source>
</evidence>
<keyword evidence="1" id="KW-1133">Transmembrane helix</keyword>
<proteinExistence type="predicted"/>
<dbReference type="Proteomes" id="UP001262889">
    <property type="component" value="Unassembled WGS sequence"/>
</dbReference>
<keyword evidence="1" id="KW-0472">Membrane</keyword>
<evidence type="ECO:0008006" key="4">
    <source>
        <dbReference type="Google" id="ProtNLM"/>
    </source>
</evidence>
<evidence type="ECO:0000313" key="3">
    <source>
        <dbReference type="Proteomes" id="UP001262889"/>
    </source>
</evidence>
<gene>
    <name evidence="2" type="ORF">RM553_16205</name>
</gene>
<accession>A0ABU3CDU0</accession>
<keyword evidence="3" id="KW-1185">Reference proteome</keyword>